<dbReference type="Gene3D" id="3.40.50.150">
    <property type="entry name" value="Vaccinia Virus protein VP39"/>
    <property type="match status" value="1"/>
</dbReference>
<protein>
    <recommendedName>
        <fullName evidence="1">THUMP-like domain-containing protein</fullName>
    </recommendedName>
</protein>
<keyword evidence="3" id="KW-1185">Reference proteome</keyword>
<dbReference type="InterPro" id="IPR041497">
    <property type="entry name" value="Thump-like"/>
</dbReference>
<reference evidence="2 3" key="1">
    <citation type="submission" date="2019-08" db="EMBL/GenBank/DDBJ databases">
        <title>Deep-cultivation of Planctomycetes and their phenomic and genomic characterization uncovers novel biology.</title>
        <authorList>
            <person name="Wiegand S."/>
            <person name="Jogler M."/>
            <person name="Boedeker C."/>
            <person name="Pinto D."/>
            <person name="Vollmers J."/>
            <person name="Rivas-Marin E."/>
            <person name="Kohn T."/>
            <person name="Peeters S.H."/>
            <person name="Heuer A."/>
            <person name="Rast P."/>
            <person name="Oberbeckmann S."/>
            <person name="Bunk B."/>
            <person name="Jeske O."/>
            <person name="Meyerdierks A."/>
            <person name="Storesund J.E."/>
            <person name="Kallscheuer N."/>
            <person name="Luecker S."/>
            <person name="Lage O.M."/>
            <person name="Pohl T."/>
            <person name="Merkel B.J."/>
            <person name="Hornburger P."/>
            <person name="Mueller R.-W."/>
            <person name="Bruemmer F."/>
            <person name="Labrenz M."/>
            <person name="Spormann A.M."/>
            <person name="Op den Camp H."/>
            <person name="Overmann J."/>
            <person name="Amann R."/>
            <person name="Jetten M.S.M."/>
            <person name="Mascher T."/>
            <person name="Medema M.H."/>
            <person name="Devos D.P."/>
            <person name="Kaster A.-K."/>
            <person name="Ovreas L."/>
            <person name="Rohde M."/>
            <person name="Galperin M.Y."/>
            <person name="Jogler C."/>
        </authorList>
    </citation>
    <scope>NUCLEOTIDE SEQUENCE [LARGE SCALE GENOMIC DNA]</scope>
    <source>
        <strain evidence="2 3">OJF2</strain>
    </source>
</reference>
<dbReference type="KEGG" id="agv:OJF2_56650"/>
<dbReference type="OrthoDB" id="9810570at2"/>
<dbReference type="PANTHER" id="PTHR14741">
    <property type="entry name" value="S-ADENOSYLMETHIONINE-DEPENDENT METHYLTRANSFERASE RELATED"/>
    <property type="match status" value="1"/>
</dbReference>
<feature type="domain" description="THUMP-like" evidence="1">
    <location>
        <begin position="331"/>
        <end position="402"/>
    </location>
</feature>
<dbReference type="SUPFAM" id="SSF53335">
    <property type="entry name" value="S-adenosyl-L-methionine-dependent methyltransferases"/>
    <property type="match status" value="1"/>
</dbReference>
<dbReference type="Proteomes" id="UP000324233">
    <property type="component" value="Chromosome"/>
</dbReference>
<accession>A0A5B9WB20</accession>
<name>A0A5B9WB20_9BACT</name>
<evidence type="ECO:0000313" key="3">
    <source>
        <dbReference type="Proteomes" id="UP000324233"/>
    </source>
</evidence>
<proteinExistence type="predicted"/>
<evidence type="ECO:0000313" key="2">
    <source>
        <dbReference type="EMBL" id="QEH37080.1"/>
    </source>
</evidence>
<dbReference type="InterPro" id="IPR029063">
    <property type="entry name" value="SAM-dependent_MTases_sf"/>
</dbReference>
<dbReference type="AlphaFoldDB" id="A0A5B9WB20"/>
<dbReference type="PANTHER" id="PTHR14741:SF32">
    <property type="entry name" value="TRIMETHYLGUANOSINE SYNTHASE"/>
    <property type="match status" value="1"/>
</dbReference>
<organism evidence="2 3">
    <name type="scientific">Aquisphaera giovannonii</name>
    <dbReference type="NCBI Taxonomy" id="406548"/>
    <lineage>
        <taxon>Bacteria</taxon>
        <taxon>Pseudomonadati</taxon>
        <taxon>Planctomycetota</taxon>
        <taxon>Planctomycetia</taxon>
        <taxon>Isosphaerales</taxon>
        <taxon>Isosphaeraceae</taxon>
        <taxon>Aquisphaera</taxon>
    </lineage>
</organism>
<sequence>MALYASGPPGSTSVQADAEHWILTTEAGRDVLQAVSCGRITPAEVDRLRKRAPAEAVAAAIRIATAREKGRAKFADADRLWLDPVGLEQATSEAVARHKARRFGGVLAVDLCSGLGGDALALAARGPVLAVDLSHDRCRRLAWNAEQLGISERILVCRSRAESFSIPAGAWVHVDPDRRAAGVGRARKVAGYVPSLDFLHGLSETAKAGAIKLGPASDFAAAFPAQDVEIELISLDGECKEATVWYGEARTCRLRATRLPENVTWTDRDGSPDITLRVPVNEVATFVFDPDPSLSRSGLLDGFAEAHGLARIAEGVDYLTADRVVDSPFLAAFEVRSVHPMDLKRLKGVVAREGLGPLEIKVRGIDLTPESLRARLRPPGPSPATLIVAGGPGKARAVLARRLPRAAPC</sequence>
<evidence type="ECO:0000259" key="1">
    <source>
        <dbReference type="Pfam" id="PF18096"/>
    </source>
</evidence>
<gene>
    <name evidence="2" type="ORF">OJF2_56650</name>
</gene>
<dbReference type="RefSeq" id="WP_148596689.1">
    <property type="nucleotide sequence ID" value="NZ_CP042997.1"/>
</dbReference>
<dbReference type="EMBL" id="CP042997">
    <property type="protein sequence ID" value="QEH37080.1"/>
    <property type="molecule type" value="Genomic_DNA"/>
</dbReference>
<dbReference type="Pfam" id="PF18096">
    <property type="entry name" value="Thump_like"/>
    <property type="match status" value="1"/>
</dbReference>